<feature type="compositionally biased region" description="Basic and acidic residues" evidence="1">
    <location>
        <begin position="41"/>
        <end position="52"/>
    </location>
</feature>
<keyword evidence="2" id="KW-0812">Transmembrane</keyword>
<evidence type="ECO:0000313" key="3">
    <source>
        <dbReference type="EMBL" id="KAK2708089.1"/>
    </source>
</evidence>
<evidence type="ECO:0000256" key="1">
    <source>
        <dbReference type="SAM" id="MobiDB-lite"/>
    </source>
</evidence>
<accession>A0AA88KZM9</accession>
<dbReference type="EMBL" id="JAVRJZ010000019">
    <property type="protein sequence ID" value="KAK2708089.1"/>
    <property type="molecule type" value="Genomic_DNA"/>
</dbReference>
<protein>
    <submittedName>
        <fullName evidence="3">Uncharacterized protein</fullName>
    </submittedName>
</protein>
<feature type="transmembrane region" description="Helical" evidence="2">
    <location>
        <begin position="78"/>
        <end position="98"/>
    </location>
</feature>
<organism evidence="3 4">
    <name type="scientific">Artemia franciscana</name>
    <name type="common">Brine shrimp</name>
    <name type="synonym">Artemia sanfranciscana</name>
    <dbReference type="NCBI Taxonomy" id="6661"/>
    <lineage>
        <taxon>Eukaryota</taxon>
        <taxon>Metazoa</taxon>
        <taxon>Ecdysozoa</taxon>
        <taxon>Arthropoda</taxon>
        <taxon>Crustacea</taxon>
        <taxon>Branchiopoda</taxon>
        <taxon>Anostraca</taxon>
        <taxon>Artemiidae</taxon>
        <taxon>Artemia</taxon>
    </lineage>
</organism>
<feature type="region of interest" description="Disordered" evidence="1">
    <location>
        <begin position="41"/>
        <end position="68"/>
    </location>
</feature>
<reference evidence="3" key="1">
    <citation type="submission" date="2023-07" db="EMBL/GenBank/DDBJ databases">
        <title>Chromosome-level genome assembly of Artemia franciscana.</title>
        <authorList>
            <person name="Jo E."/>
        </authorList>
    </citation>
    <scope>NUCLEOTIDE SEQUENCE</scope>
    <source>
        <tissue evidence="3">Whole body</tissue>
    </source>
</reference>
<evidence type="ECO:0000256" key="2">
    <source>
        <dbReference type="SAM" id="Phobius"/>
    </source>
</evidence>
<evidence type="ECO:0000313" key="4">
    <source>
        <dbReference type="Proteomes" id="UP001187531"/>
    </source>
</evidence>
<dbReference type="Proteomes" id="UP001187531">
    <property type="component" value="Unassembled WGS sequence"/>
</dbReference>
<proteinExistence type="predicted"/>
<feature type="non-terminal residue" evidence="3">
    <location>
        <position position="99"/>
    </location>
</feature>
<keyword evidence="4" id="KW-1185">Reference proteome</keyword>
<keyword evidence="2" id="KW-0472">Membrane</keyword>
<name>A0AA88KZM9_ARTSF</name>
<dbReference type="AlphaFoldDB" id="A0AA88KZM9"/>
<comment type="caution">
    <text evidence="3">The sequence shown here is derived from an EMBL/GenBank/DDBJ whole genome shotgun (WGS) entry which is preliminary data.</text>
</comment>
<keyword evidence="2" id="KW-1133">Transmembrane helix</keyword>
<gene>
    <name evidence="3" type="ORF">QYM36_015699</name>
</gene>
<sequence>RIVHDCTKYPDPGPVEGPGSYIIEDIAPNFEQEEALRRDKEAARPEKEEAARLIKSPVFKKEDHPRHQTQPAYFGPTFWGGFGIGLGLITIGVVFSTCC</sequence>